<dbReference type="AlphaFoldDB" id="A0A7K1LHF2"/>
<gene>
    <name evidence="1" type="ORF">GMA10_04775</name>
</gene>
<comment type="caution">
    <text evidence="1">The sequence shown here is derived from an EMBL/GenBank/DDBJ whole genome shotgun (WGS) entry which is preliminary data.</text>
</comment>
<sequence>MPAVESRPYAVPEYGSVSSSISLVAPEIELNALAETWEPGLDLEFRMDAHLEDRFWTQSMTSRNEPLFLVGLVYCPSLRTRWTNNATFCEKSGRHSANLSINIPGNRIAAELRYELWVVGNGRTGYPVYGVDPPLHYGAKLWELKGQRTIALDSSQNAFPTSAVSFSRTGRPQVPWVIEVVDDAEPDWNLHGCIRTYVNTDLEIYKKILDDKAPGYLYEQIEADIYSTALHKLAAWSRTSGGADMEALAESDAKSLAALGRAGAEKMGLPLNQALETALEDPMSLTFRLRETFKLFQDG</sequence>
<evidence type="ECO:0000313" key="2">
    <source>
        <dbReference type="Proteomes" id="UP000462152"/>
    </source>
</evidence>
<dbReference type="RefSeq" id="WP_129315146.1">
    <property type="nucleotide sequence ID" value="NZ_NOIQ01000004.1"/>
</dbReference>
<name>A0A7K1LHF2_9MICC</name>
<organism evidence="1 2">
    <name type="scientific">Rothia koreensis</name>
    <dbReference type="NCBI Taxonomy" id="592378"/>
    <lineage>
        <taxon>Bacteria</taxon>
        <taxon>Bacillati</taxon>
        <taxon>Actinomycetota</taxon>
        <taxon>Actinomycetes</taxon>
        <taxon>Micrococcales</taxon>
        <taxon>Micrococcaceae</taxon>
        <taxon>Rothia</taxon>
    </lineage>
</organism>
<reference evidence="1 2" key="1">
    <citation type="submission" date="2019-12" db="EMBL/GenBank/DDBJ databases">
        <authorList>
            <person name="Li J."/>
            <person name="Shi Y."/>
            <person name="Xu G."/>
            <person name="Xiao D."/>
            <person name="Ran X."/>
        </authorList>
    </citation>
    <scope>NUCLEOTIDE SEQUENCE [LARGE SCALE GENOMIC DNA]</scope>
    <source>
        <strain evidence="1 2">JCM 15915</strain>
    </source>
</reference>
<dbReference type="EMBL" id="WOGT01000002">
    <property type="protein sequence ID" value="MUN54530.1"/>
    <property type="molecule type" value="Genomic_DNA"/>
</dbReference>
<dbReference type="OrthoDB" id="5058951at2"/>
<keyword evidence="2" id="KW-1185">Reference proteome</keyword>
<evidence type="ECO:0000313" key="1">
    <source>
        <dbReference type="EMBL" id="MUN54530.1"/>
    </source>
</evidence>
<dbReference type="Proteomes" id="UP000462152">
    <property type="component" value="Unassembled WGS sequence"/>
</dbReference>
<protein>
    <submittedName>
        <fullName evidence="1">Uncharacterized protein</fullName>
    </submittedName>
</protein>
<proteinExistence type="predicted"/>
<accession>A0A7K1LHF2</accession>